<evidence type="ECO:0000256" key="6">
    <source>
        <dbReference type="ARBA" id="ARBA00022888"/>
    </source>
</evidence>
<evidence type="ECO:0000256" key="10">
    <source>
        <dbReference type="PIRSR" id="PIRSR001589-2"/>
    </source>
</evidence>
<evidence type="ECO:0000313" key="14">
    <source>
        <dbReference type="Proteomes" id="UP000075683"/>
    </source>
</evidence>
<keyword evidence="13" id="KW-0436">Ligase</keyword>
<dbReference type="InterPro" id="IPR029055">
    <property type="entry name" value="Ntn_hydrolases_N"/>
</dbReference>
<evidence type="ECO:0000256" key="3">
    <source>
        <dbReference type="ARBA" id="ARBA00012737"/>
    </source>
</evidence>
<dbReference type="InterPro" id="IPR051786">
    <property type="entry name" value="ASN_synthetase/amidase"/>
</dbReference>
<proteinExistence type="inferred from homology"/>
<dbReference type="EMBL" id="LQYT01000119">
    <property type="protein sequence ID" value="KYD10349.1"/>
    <property type="molecule type" value="Genomic_DNA"/>
</dbReference>
<dbReference type="InterPro" id="IPR033738">
    <property type="entry name" value="AsnB_N"/>
</dbReference>
<dbReference type="PIRSF" id="PIRSF001589">
    <property type="entry name" value="Asn_synthetase_glu-h"/>
    <property type="match status" value="1"/>
</dbReference>
<evidence type="ECO:0000256" key="4">
    <source>
        <dbReference type="ARBA" id="ARBA00022741"/>
    </source>
</evidence>
<dbReference type="Pfam" id="PF00733">
    <property type="entry name" value="Asn_synthase"/>
    <property type="match status" value="1"/>
</dbReference>
<comment type="caution">
    <text evidence="13">The sequence shown here is derived from an EMBL/GenBank/DDBJ whole genome shotgun (WGS) entry which is preliminary data.</text>
</comment>
<keyword evidence="4 10" id="KW-0547">Nucleotide-binding</keyword>
<dbReference type="EC" id="6.3.5.4" evidence="3"/>
<dbReference type="PANTHER" id="PTHR43284">
    <property type="entry name" value="ASPARAGINE SYNTHETASE (GLUTAMINE-HYDROLYZING)"/>
    <property type="match status" value="1"/>
</dbReference>
<evidence type="ECO:0000256" key="1">
    <source>
        <dbReference type="ARBA" id="ARBA00005187"/>
    </source>
</evidence>
<dbReference type="GO" id="GO:0005829">
    <property type="term" value="C:cytosol"/>
    <property type="evidence" value="ECO:0007669"/>
    <property type="project" value="TreeGrafter"/>
</dbReference>
<evidence type="ECO:0000259" key="12">
    <source>
        <dbReference type="PROSITE" id="PS51278"/>
    </source>
</evidence>
<dbReference type="InterPro" id="IPR017932">
    <property type="entry name" value="GATase_2_dom"/>
</dbReference>
<feature type="binding site" evidence="10">
    <location>
        <begin position="380"/>
        <end position="381"/>
    </location>
    <ligand>
        <name>ATP</name>
        <dbReference type="ChEBI" id="CHEBI:30616"/>
    </ligand>
</feature>
<feature type="active site" description="For GATase activity" evidence="9">
    <location>
        <position position="5"/>
    </location>
</feature>
<dbReference type="Gene3D" id="3.60.20.10">
    <property type="entry name" value="Glutamine Phosphoribosylpyrophosphate, subunit 1, domain 1"/>
    <property type="match status" value="1"/>
</dbReference>
<dbReference type="SUPFAM" id="SSF52402">
    <property type="entry name" value="Adenine nucleotide alpha hydrolases-like"/>
    <property type="match status" value="1"/>
</dbReference>
<feature type="binding site" evidence="10">
    <location>
        <position position="297"/>
    </location>
    <ligand>
        <name>ATP</name>
        <dbReference type="ChEBI" id="CHEBI:30616"/>
    </ligand>
</feature>
<dbReference type="GO" id="GO:0004066">
    <property type="term" value="F:asparagine synthase (glutamine-hydrolyzing) activity"/>
    <property type="evidence" value="ECO:0007669"/>
    <property type="project" value="UniProtKB-EC"/>
</dbReference>
<evidence type="ECO:0000256" key="11">
    <source>
        <dbReference type="PIRSR" id="PIRSR001589-3"/>
    </source>
</evidence>
<comment type="similarity">
    <text evidence="2">Belongs to the asparagine synthetase family.</text>
</comment>
<comment type="catalytic activity">
    <reaction evidence="8">
        <text>L-aspartate + L-glutamine + ATP + H2O = L-asparagine + L-glutamate + AMP + diphosphate + H(+)</text>
        <dbReference type="Rhea" id="RHEA:12228"/>
        <dbReference type="ChEBI" id="CHEBI:15377"/>
        <dbReference type="ChEBI" id="CHEBI:15378"/>
        <dbReference type="ChEBI" id="CHEBI:29985"/>
        <dbReference type="ChEBI" id="CHEBI:29991"/>
        <dbReference type="ChEBI" id="CHEBI:30616"/>
        <dbReference type="ChEBI" id="CHEBI:33019"/>
        <dbReference type="ChEBI" id="CHEBI:58048"/>
        <dbReference type="ChEBI" id="CHEBI:58359"/>
        <dbReference type="ChEBI" id="CHEBI:456215"/>
        <dbReference type="EC" id="6.3.5.4"/>
    </reaction>
</comment>
<dbReference type="Pfam" id="PF13537">
    <property type="entry name" value="GATase_7"/>
    <property type="match status" value="1"/>
</dbReference>
<evidence type="ECO:0000256" key="8">
    <source>
        <dbReference type="ARBA" id="ARBA00048741"/>
    </source>
</evidence>
<dbReference type="InterPro" id="IPR001962">
    <property type="entry name" value="Asn_synthase"/>
</dbReference>
<protein>
    <recommendedName>
        <fullName evidence="3">asparagine synthase (glutamine-hydrolyzing)</fullName>
        <ecNumber evidence="3">6.3.5.4</ecNumber>
    </recommendedName>
</protein>
<name>A0A150LEB4_9BACI</name>
<dbReference type="NCBIfam" id="TIGR01536">
    <property type="entry name" value="asn_synth_AEB"/>
    <property type="match status" value="1"/>
</dbReference>
<dbReference type="PROSITE" id="PS51278">
    <property type="entry name" value="GATASE_TYPE_2"/>
    <property type="match status" value="1"/>
</dbReference>
<dbReference type="Proteomes" id="UP000075683">
    <property type="component" value="Unassembled WGS sequence"/>
</dbReference>
<evidence type="ECO:0000313" key="13">
    <source>
        <dbReference type="EMBL" id="KYD10349.1"/>
    </source>
</evidence>
<dbReference type="GO" id="GO:0005524">
    <property type="term" value="F:ATP binding"/>
    <property type="evidence" value="ECO:0007669"/>
    <property type="project" value="UniProtKB-KW"/>
</dbReference>
<evidence type="ECO:0000256" key="5">
    <source>
        <dbReference type="ARBA" id="ARBA00022840"/>
    </source>
</evidence>
<evidence type="ECO:0000256" key="9">
    <source>
        <dbReference type="PIRSR" id="PIRSR001589-1"/>
    </source>
</evidence>
<organism evidence="13 14">
    <name type="scientific">Caldibacillus debilis</name>
    <dbReference type="NCBI Taxonomy" id="301148"/>
    <lineage>
        <taxon>Bacteria</taxon>
        <taxon>Bacillati</taxon>
        <taxon>Bacillota</taxon>
        <taxon>Bacilli</taxon>
        <taxon>Bacillales</taxon>
        <taxon>Bacillaceae</taxon>
        <taxon>Caldibacillus</taxon>
    </lineage>
</organism>
<dbReference type="AlphaFoldDB" id="A0A150LEB4"/>
<dbReference type="CDD" id="cd00712">
    <property type="entry name" value="AsnB"/>
    <property type="match status" value="1"/>
</dbReference>
<dbReference type="PANTHER" id="PTHR43284:SF1">
    <property type="entry name" value="ASPARAGINE SYNTHETASE"/>
    <property type="match status" value="1"/>
</dbReference>
<evidence type="ECO:0000256" key="2">
    <source>
        <dbReference type="ARBA" id="ARBA00005752"/>
    </source>
</evidence>
<feature type="site" description="Important for beta-aspartyl-AMP intermediate formation" evidence="11">
    <location>
        <position position="382"/>
    </location>
</feature>
<keyword evidence="6 9" id="KW-0061">Asparagine biosynthesis</keyword>
<feature type="domain" description="Glutamine amidotransferase type-2" evidence="12">
    <location>
        <begin position="5"/>
        <end position="219"/>
    </location>
</feature>
<keyword evidence="5 10" id="KW-0067">ATP-binding</keyword>
<dbReference type="InterPro" id="IPR006426">
    <property type="entry name" value="Asn_synth_AEB"/>
</dbReference>
<comment type="pathway">
    <text evidence="1">Amino-acid biosynthesis; L-asparagine biosynthesis; L-asparagine from L-aspartate (L-Gln route): step 1/1.</text>
</comment>
<gene>
    <name evidence="13" type="ORF">B4135_3524</name>
</gene>
<accession>A0A150LEB4</accession>
<keyword evidence="9" id="KW-0028">Amino-acid biosynthesis</keyword>
<dbReference type="STRING" id="301148.B4135_3524"/>
<reference evidence="13 14" key="1">
    <citation type="submission" date="2016-01" db="EMBL/GenBank/DDBJ databases">
        <title>Draft Genome Sequences of Seven Thermophilic Sporeformers Isolated from Foods.</title>
        <authorList>
            <person name="Berendsen E.M."/>
            <person name="Wells-Bennik M.H."/>
            <person name="Krawcyk A.O."/>
            <person name="De Jong A."/>
            <person name="Holsappel S."/>
            <person name="Eijlander R.T."/>
            <person name="Kuipers O.P."/>
        </authorList>
    </citation>
    <scope>NUCLEOTIDE SEQUENCE [LARGE SCALE GENOMIC DNA]</scope>
    <source>
        <strain evidence="13 14">B4135</strain>
    </source>
</reference>
<dbReference type="GO" id="GO:0006529">
    <property type="term" value="P:asparagine biosynthetic process"/>
    <property type="evidence" value="ECO:0007669"/>
    <property type="project" value="UniProtKB-KW"/>
</dbReference>
<evidence type="ECO:0000256" key="7">
    <source>
        <dbReference type="ARBA" id="ARBA00022962"/>
    </source>
</evidence>
<dbReference type="Gene3D" id="3.40.50.620">
    <property type="entry name" value="HUPs"/>
    <property type="match status" value="1"/>
</dbReference>
<sequence length="617" mass="70124">MVSLCGIAGWFDLRDDLSGKKVVIGDMCETLANRGPDEEGFWLNSHVAFGHKRLAVIDPEGGQQPMVRRYGDNAYVITYNGELYNTQELRKELENLGHRFTTDSDTEVLLVSFVQWGPKCVEYLNGIFAFGIWDGKEKQLFLARDRFGVKPLFYALRGGGIIFASELKAILAHPAVKAEIDRDGLSEVFSLGPSRTPGSGVFKDVFEVKPAHCLLFNGGGCKTWRYWQLTSEMHTDSLAETVEKVRFLVTDSIKRQLVSDVPVCTFLSGGLDSSTITALAARHFHETGKGRLHTYSIDYADNDKFFRANLFQPDSDNGWIRLVSETFGTEHHRITVGTTALAEALEDALIARDLPGMADIDSSLLLFCREVKKRATVALSGECADEIFGGYPWFHRPELADDDSFPWIRSKRLRARILSRETKALIDPEAYIKRRLGETLKEVPRLAGEGPDEAKRRELFYLNMMWFMATLLDRKDRMSMAAGLEVRVPFCDHRLVQYVWNIPWEMKMLGGREKGILRKAMEGVLPGEVLQRKKSPFPKTFHPEYERIVGRRLEEILHDPASPILDFIDKEEVLKLIREQPEDDSPWFGQLMAKAQLLAYLIQVNLWLEKYKIAFSG</sequence>
<feature type="binding site" evidence="10">
    <location>
        <position position="105"/>
    </location>
    <ligand>
        <name>L-glutamine</name>
        <dbReference type="ChEBI" id="CHEBI:58359"/>
    </ligand>
</feature>
<keyword evidence="7 9" id="KW-0315">Glutamine amidotransferase</keyword>
<dbReference type="InterPro" id="IPR014729">
    <property type="entry name" value="Rossmann-like_a/b/a_fold"/>
</dbReference>
<dbReference type="PATRIC" id="fig|301148.3.peg.1562"/>
<dbReference type="SUPFAM" id="SSF56235">
    <property type="entry name" value="N-terminal nucleophile aminohydrolases (Ntn hydrolases)"/>
    <property type="match status" value="1"/>
</dbReference>
<dbReference type="CDD" id="cd01991">
    <property type="entry name" value="Asn_synthase_B_C"/>
    <property type="match status" value="1"/>
</dbReference>